<evidence type="ECO:0000259" key="5">
    <source>
        <dbReference type="Pfam" id="PF13476"/>
    </source>
</evidence>
<name>A0ABS2QT46_9BACI</name>
<dbReference type="RefSeq" id="WP_205185793.1">
    <property type="nucleotide sequence ID" value="NZ_JAFBFC010000002.1"/>
</dbReference>
<evidence type="ECO:0000256" key="1">
    <source>
        <dbReference type="ARBA" id="ARBA00006930"/>
    </source>
</evidence>
<dbReference type="PANTHER" id="PTHR32114:SF2">
    <property type="entry name" value="ABC TRANSPORTER ABCH.3"/>
    <property type="match status" value="1"/>
</dbReference>
<dbReference type="EMBL" id="JAFBFC010000002">
    <property type="protein sequence ID" value="MBM7702640.1"/>
    <property type="molecule type" value="Genomic_DNA"/>
</dbReference>
<dbReference type="Gene3D" id="3.40.50.300">
    <property type="entry name" value="P-loop containing nucleotide triphosphate hydrolases"/>
    <property type="match status" value="2"/>
</dbReference>
<feature type="domain" description="Rad50/SbcC-type AAA" evidence="5">
    <location>
        <begin position="6"/>
        <end position="302"/>
    </location>
</feature>
<comment type="similarity">
    <text evidence="1">Belongs to the SMC family. SbcC subfamily.</text>
</comment>
<evidence type="ECO:0000256" key="4">
    <source>
        <dbReference type="SAM" id="Coils"/>
    </source>
</evidence>
<dbReference type="InterPro" id="IPR038729">
    <property type="entry name" value="Rad50/SbcC_AAA"/>
</dbReference>
<comment type="caution">
    <text evidence="6">The sequence shown here is derived from an EMBL/GenBank/DDBJ whole genome shotgun (WGS) entry which is preliminary data.</text>
</comment>
<dbReference type="PANTHER" id="PTHR32114">
    <property type="entry name" value="ABC TRANSPORTER ABCH.3"/>
    <property type="match status" value="1"/>
</dbReference>
<feature type="coiled-coil region" evidence="4">
    <location>
        <begin position="550"/>
        <end position="847"/>
    </location>
</feature>
<proteinExistence type="inferred from homology"/>
<dbReference type="GO" id="GO:0004527">
    <property type="term" value="F:exonuclease activity"/>
    <property type="evidence" value="ECO:0007669"/>
    <property type="project" value="UniProtKB-KW"/>
</dbReference>
<evidence type="ECO:0000313" key="6">
    <source>
        <dbReference type="EMBL" id="MBM7702640.1"/>
    </source>
</evidence>
<gene>
    <name evidence="6" type="ORF">JOC83_001474</name>
</gene>
<evidence type="ECO:0000256" key="2">
    <source>
        <dbReference type="ARBA" id="ARBA00011322"/>
    </source>
</evidence>
<accession>A0ABS2QT46</accession>
<evidence type="ECO:0000256" key="3">
    <source>
        <dbReference type="ARBA" id="ARBA00013368"/>
    </source>
</evidence>
<keyword evidence="6" id="KW-0540">Nuclease</keyword>
<dbReference type="Pfam" id="PF13476">
    <property type="entry name" value="AAA_23"/>
    <property type="match status" value="1"/>
</dbReference>
<organism evidence="6 7">
    <name type="scientific">Priestia iocasae</name>
    <dbReference type="NCBI Taxonomy" id="2291674"/>
    <lineage>
        <taxon>Bacteria</taxon>
        <taxon>Bacillati</taxon>
        <taxon>Bacillota</taxon>
        <taxon>Bacilli</taxon>
        <taxon>Bacillales</taxon>
        <taxon>Bacillaceae</taxon>
        <taxon>Priestia</taxon>
    </lineage>
</organism>
<keyword evidence="4" id="KW-0175">Coiled coil</keyword>
<keyword evidence="6" id="KW-0378">Hydrolase</keyword>
<dbReference type="Proteomes" id="UP000809829">
    <property type="component" value="Unassembled WGS sequence"/>
</dbReference>
<keyword evidence="7" id="KW-1185">Reference proteome</keyword>
<keyword evidence="6" id="KW-0269">Exonuclease</keyword>
<dbReference type="Pfam" id="PF13558">
    <property type="entry name" value="SbcC_Walker_B"/>
    <property type="match status" value="1"/>
</dbReference>
<dbReference type="SUPFAM" id="SSF52540">
    <property type="entry name" value="P-loop containing nucleoside triphosphate hydrolases"/>
    <property type="match status" value="1"/>
</dbReference>
<evidence type="ECO:0000313" key="7">
    <source>
        <dbReference type="Proteomes" id="UP000809829"/>
    </source>
</evidence>
<dbReference type="InterPro" id="IPR027417">
    <property type="entry name" value="P-loop_NTPase"/>
</dbReference>
<reference evidence="6 7" key="1">
    <citation type="submission" date="2021-01" db="EMBL/GenBank/DDBJ databases">
        <title>Genomic Encyclopedia of Type Strains, Phase IV (KMG-IV): sequencing the most valuable type-strain genomes for metagenomic binning, comparative biology and taxonomic classification.</title>
        <authorList>
            <person name="Goeker M."/>
        </authorList>
    </citation>
    <scope>NUCLEOTIDE SEQUENCE [LARGE SCALE GENOMIC DNA]</scope>
    <source>
        <strain evidence="6 7">DSM 104297</strain>
    </source>
</reference>
<feature type="coiled-coil region" evidence="4">
    <location>
        <begin position="216"/>
        <end position="390"/>
    </location>
</feature>
<protein>
    <recommendedName>
        <fullName evidence="3">Nuclease SbcCD subunit C</fullName>
    </recommendedName>
</protein>
<comment type="subunit">
    <text evidence="2">Heterodimer of SbcC and SbcD.</text>
</comment>
<sequence>MKPITLSIAGLHSFREKQTVDFEALCSGGVFGIFGPTGSGKSSILDAMTLALYGKVERATNNTQGILNHAENELKVSFTFELKNAESKQRYMVERTFKRSDDIRVKSSTSRFIEIGEETVVLADKTNEVNQAIQELLGLTIDDFTRAVVLPQGKFAEFLSLKGAERRQMLQRLFNLEQYGDQLNQKIRSQLYTVKSKLDQVVAEQAGLGDASKEKLVEAEENFKNSMLLLEKREKELSEVDKLYERQRQVWEWQQEKEQLHEMLGTLKQEEQDMNEKEKAVQEAEQAEKLKPYLEGYEQAKKQLASYEQKALELQQQIQKSQEEYARANEQYEIARLQKREKEPLLLTRKTELQQAVEIEKSVQVLTTEASRLQETAGKLEKSLIDKQERKVNEQNRYERAISKQQLLKEQVKEVMVTAKYRDMVQKAYYDKQSITHVDGMLKESKQVLSMEVSELNQLTKQVEQIVQHRSTYEQKSKVLFSELERLYHTICERESEFDYLFSTCEEQLQHARNVVNEERLKTLAFQLSEQLHDGEACPVCGSVNHPNPIDFKSQQASHTENQAEQLEQHLNELREQKYQYASIKIQLEQVARELNEILDNNEEIHSDLAKIEPLGEMSTQEIASYVQQLTVELKSLHQDYLQIKEAQQKVSHQFKQVHQEEDKLRVQLERSEQSCDVKQKKVDEVAQQLQVLKEQWSNQYQELSYDDIEQLQQVLMERAEKEQDLNERIEKSVTFLEQQRQLIQTIANEVTDLERELTEATITLRNKQELLKEKQEALRKIVGEHSLSTLIEATNHQLESLTKKEDEAYKQWQYTQSAYQKMQSEQQAVEQSLKELTERFEEIETKWRDLLVRSSFETVDDVQSAFLSDKQMTHLKETIEQFWDKIKRVKADIRRVEHQLQQETLTKEQWDHTKEMRLAMQLGVKEAGEIKGAAYQTVQDVKQRHDRFCELDKQKKEHEQLYEQYQKLQSVFKGNTFVEYIAEEQLMAVSRDASSRLATLTRQRYAIEVDSQGGFIMRDDANGGVKRPVSTLSGGETFLTSLALALSLSAQIQLRGQYPLQFFFLDEGFGTLDSELLDTVITALEKLQSNNLSIGVISHVQELRARLPKRLIVEAAEPSGKGTTVAVESL</sequence>